<keyword evidence="2 4" id="KW-0413">Isomerase</keyword>
<keyword evidence="5" id="KW-1185">Reference proteome</keyword>
<dbReference type="PANTHER" id="PTHR10091:SF0">
    <property type="entry name" value="GALACTOSE MUTAROTASE"/>
    <property type="match status" value="1"/>
</dbReference>
<proteinExistence type="inferred from homology"/>
<dbReference type="InterPro" id="IPR047215">
    <property type="entry name" value="Galactose_mutarotase-like"/>
</dbReference>
<dbReference type="GO" id="GO:0016853">
    <property type="term" value="F:isomerase activity"/>
    <property type="evidence" value="ECO:0007669"/>
    <property type="project" value="UniProtKB-KW"/>
</dbReference>
<evidence type="ECO:0000313" key="5">
    <source>
        <dbReference type="Proteomes" id="UP001589628"/>
    </source>
</evidence>
<dbReference type="Proteomes" id="UP001589628">
    <property type="component" value="Unassembled WGS sequence"/>
</dbReference>
<name>A0ABV5ZC89_9GAMM</name>
<organism evidence="4 5">
    <name type="scientific">Balneatrix alpica</name>
    <dbReference type="NCBI Taxonomy" id="75684"/>
    <lineage>
        <taxon>Bacteria</taxon>
        <taxon>Pseudomonadati</taxon>
        <taxon>Pseudomonadota</taxon>
        <taxon>Gammaproteobacteria</taxon>
        <taxon>Oceanospirillales</taxon>
        <taxon>Balneatrichaceae</taxon>
        <taxon>Balneatrix</taxon>
    </lineage>
</organism>
<dbReference type="EC" id="5.1.3.-" evidence="4"/>
<dbReference type="InterPro" id="IPR014718">
    <property type="entry name" value="GH-type_carb-bd"/>
</dbReference>
<dbReference type="RefSeq" id="WP_027312298.1">
    <property type="nucleotide sequence ID" value="NZ_JBHLZN010000003.1"/>
</dbReference>
<accession>A0ABV5ZC89</accession>
<evidence type="ECO:0000256" key="1">
    <source>
        <dbReference type="ARBA" id="ARBA00006206"/>
    </source>
</evidence>
<evidence type="ECO:0000313" key="4">
    <source>
        <dbReference type="EMBL" id="MFB9886870.1"/>
    </source>
</evidence>
<evidence type="ECO:0000256" key="3">
    <source>
        <dbReference type="ARBA" id="ARBA00023277"/>
    </source>
</evidence>
<dbReference type="PANTHER" id="PTHR10091">
    <property type="entry name" value="ALDOSE-1-EPIMERASE"/>
    <property type="match status" value="1"/>
</dbReference>
<dbReference type="InterPro" id="IPR008183">
    <property type="entry name" value="Aldose_1/G6P_1-epimerase"/>
</dbReference>
<dbReference type="Gene3D" id="2.70.98.10">
    <property type="match status" value="1"/>
</dbReference>
<gene>
    <name evidence="4" type="ORF">ACFFLH_10630</name>
</gene>
<reference evidence="4 5" key="1">
    <citation type="submission" date="2024-09" db="EMBL/GenBank/DDBJ databases">
        <authorList>
            <person name="Sun Q."/>
            <person name="Mori K."/>
        </authorList>
    </citation>
    <scope>NUCLEOTIDE SEQUENCE [LARGE SCALE GENOMIC DNA]</scope>
    <source>
        <strain evidence="4 5">ATCC 51285</strain>
    </source>
</reference>
<evidence type="ECO:0000256" key="2">
    <source>
        <dbReference type="ARBA" id="ARBA00023235"/>
    </source>
</evidence>
<comment type="similarity">
    <text evidence="1">Belongs to the aldose epimerase family.</text>
</comment>
<comment type="caution">
    <text evidence="4">The sequence shown here is derived from an EMBL/GenBank/DDBJ whole genome shotgun (WGS) entry which is preliminary data.</text>
</comment>
<keyword evidence="3" id="KW-0119">Carbohydrate metabolism</keyword>
<dbReference type="SUPFAM" id="SSF74650">
    <property type="entry name" value="Galactose mutarotase-like"/>
    <property type="match status" value="1"/>
</dbReference>
<dbReference type="CDD" id="cd09019">
    <property type="entry name" value="galactose_mutarotase_like"/>
    <property type="match status" value="1"/>
</dbReference>
<sequence>MPDDALLLASPSCRLRVSPWGAALTELQIRDQQGNWQSLCVSLPSLTDYQHNAALVGAVAGPWANRISQGQLTLPEQGPLQLETNAAGHHLHGASAGLHQRLWRVQEQCEDSLTLNTLVPAGAGGYPASIAVYCRYHLSSESPEVQRLSMTLEAEVSAPCPINLTSHSYFNLAGAAAALPQHRLLVEADTFLALDDSGVAQLPRTVHNSPFDLRQAPLLQDCLQQQEAQLTQAGGFDHCWLIAGEGLRRHARLSHPPTGRFLEVYSDQPGLQVYTANFLALPDWGRHSSICLEPQLAPNAPNHAPAQQWLVRPGQRYRHQLYYRFGHQ</sequence>
<dbReference type="EMBL" id="JBHLZN010000003">
    <property type="protein sequence ID" value="MFB9886870.1"/>
    <property type="molecule type" value="Genomic_DNA"/>
</dbReference>
<protein>
    <submittedName>
        <fullName evidence="4">Aldose epimerase family protein</fullName>
        <ecNumber evidence="4">5.1.3.-</ecNumber>
    </submittedName>
</protein>
<dbReference type="Pfam" id="PF01263">
    <property type="entry name" value="Aldose_epim"/>
    <property type="match status" value="1"/>
</dbReference>
<dbReference type="InterPro" id="IPR011013">
    <property type="entry name" value="Gal_mutarotase_sf_dom"/>
</dbReference>